<reference evidence="2 3" key="1">
    <citation type="journal article" date="2013" name="Genome Biol.">
        <title>Genome of Acanthamoeba castellanii highlights extensive lateral gene transfer and early evolution of tyrosine kinase signaling.</title>
        <authorList>
            <person name="Clarke M."/>
            <person name="Lohan A.J."/>
            <person name="Liu B."/>
            <person name="Lagkouvardos I."/>
            <person name="Roy S."/>
            <person name="Zafar N."/>
            <person name="Bertelli C."/>
            <person name="Schilde C."/>
            <person name="Kianianmomeni A."/>
            <person name="Burglin T.R."/>
            <person name="Frech C."/>
            <person name="Turcotte B."/>
            <person name="Kopec K.O."/>
            <person name="Synnott J.M."/>
            <person name="Choo C."/>
            <person name="Paponov I."/>
            <person name="Finkler A."/>
            <person name="Soon Heng Tan C."/>
            <person name="Hutchins A.P."/>
            <person name="Weinmeier T."/>
            <person name="Rattei T."/>
            <person name="Chu J.S."/>
            <person name="Gimenez G."/>
            <person name="Irimia M."/>
            <person name="Rigden D.J."/>
            <person name="Fitzpatrick D.A."/>
            <person name="Lorenzo-Morales J."/>
            <person name="Bateman A."/>
            <person name="Chiu C.H."/>
            <person name="Tang P."/>
            <person name="Hegemann P."/>
            <person name="Fromm H."/>
            <person name="Raoult D."/>
            <person name="Greub G."/>
            <person name="Miranda-Saavedra D."/>
            <person name="Chen N."/>
            <person name="Nash P."/>
            <person name="Ginger M.L."/>
            <person name="Horn M."/>
            <person name="Schaap P."/>
            <person name="Caler L."/>
            <person name="Loftus B."/>
        </authorList>
    </citation>
    <scope>NUCLEOTIDE SEQUENCE [LARGE SCALE GENOMIC DNA]</scope>
    <source>
        <strain evidence="2 3">Neff</strain>
    </source>
</reference>
<protein>
    <submittedName>
        <fullName evidence="2">Uncharacterized protein</fullName>
    </submittedName>
</protein>
<dbReference type="EMBL" id="KB008031">
    <property type="protein sequence ID" value="ELR15459.1"/>
    <property type="molecule type" value="Genomic_DNA"/>
</dbReference>
<gene>
    <name evidence="2" type="ORF">ACA1_309330</name>
</gene>
<evidence type="ECO:0000256" key="1">
    <source>
        <dbReference type="SAM" id="SignalP"/>
    </source>
</evidence>
<name>L8GQL8_ACACF</name>
<evidence type="ECO:0000313" key="3">
    <source>
        <dbReference type="Proteomes" id="UP000011083"/>
    </source>
</evidence>
<dbReference type="AlphaFoldDB" id="L8GQL8"/>
<keyword evidence="1" id="KW-0732">Signal</keyword>
<evidence type="ECO:0000313" key="2">
    <source>
        <dbReference type="EMBL" id="ELR15459.1"/>
    </source>
</evidence>
<accession>L8GQL8</accession>
<proteinExistence type="predicted"/>
<dbReference type="GeneID" id="14916101"/>
<dbReference type="KEGG" id="acan:ACA1_309330"/>
<feature type="chain" id="PRO_5003990519" evidence="1">
    <location>
        <begin position="30"/>
        <end position="142"/>
    </location>
</feature>
<sequence>MERTWYRAIGLLLVLVLCCAGLAVTSVQGAGVETKESGRVMAKLERFCQDKCQQRLSPAPGDPACSHFCGFVTHIRVAHEADLYTLFRDGQRNIQPLIWAMNDIVQEKLQAKLDDEDDHTIGELFFEKAKGWYAYLHQRDEL</sequence>
<feature type="signal peptide" evidence="1">
    <location>
        <begin position="1"/>
        <end position="29"/>
    </location>
</feature>
<dbReference type="RefSeq" id="XP_004337472.1">
    <property type="nucleotide sequence ID" value="XM_004337424.1"/>
</dbReference>
<dbReference type="VEuPathDB" id="AmoebaDB:ACA1_309330"/>
<organism evidence="2 3">
    <name type="scientific">Acanthamoeba castellanii (strain ATCC 30010 / Neff)</name>
    <dbReference type="NCBI Taxonomy" id="1257118"/>
    <lineage>
        <taxon>Eukaryota</taxon>
        <taxon>Amoebozoa</taxon>
        <taxon>Discosea</taxon>
        <taxon>Longamoebia</taxon>
        <taxon>Centramoebida</taxon>
        <taxon>Acanthamoebidae</taxon>
        <taxon>Acanthamoeba</taxon>
    </lineage>
</organism>
<keyword evidence="3" id="KW-1185">Reference proteome</keyword>
<dbReference type="Proteomes" id="UP000011083">
    <property type="component" value="Unassembled WGS sequence"/>
</dbReference>